<gene>
    <name evidence="1" type="ORF">GCM10020367_62590</name>
</gene>
<organism evidence="1 2">
    <name type="scientific">Streptomyces sannanensis</name>
    <dbReference type="NCBI Taxonomy" id="285536"/>
    <lineage>
        <taxon>Bacteria</taxon>
        <taxon>Bacillati</taxon>
        <taxon>Actinomycetota</taxon>
        <taxon>Actinomycetes</taxon>
        <taxon>Kitasatosporales</taxon>
        <taxon>Streptomycetaceae</taxon>
        <taxon>Streptomyces</taxon>
    </lineage>
</organism>
<protein>
    <submittedName>
        <fullName evidence="1">Uncharacterized protein</fullName>
    </submittedName>
</protein>
<dbReference type="Gene3D" id="1.10.357.10">
    <property type="entry name" value="Tetracycline Repressor, domain 2"/>
    <property type="match status" value="1"/>
</dbReference>
<sequence>MWETAYARLPATSHPHIAATAGLMAARMNHSAYPAALDMLLDSAATQLARPAQKPTPQSAQP</sequence>
<dbReference type="Proteomes" id="UP001499990">
    <property type="component" value="Unassembled WGS sequence"/>
</dbReference>
<evidence type="ECO:0000313" key="1">
    <source>
        <dbReference type="EMBL" id="GAA3379365.1"/>
    </source>
</evidence>
<dbReference type="SUPFAM" id="SSF48498">
    <property type="entry name" value="Tetracyclin repressor-like, C-terminal domain"/>
    <property type="match status" value="1"/>
</dbReference>
<dbReference type="EMBL" id="BAAAYL010000001">
    <property type="protein sequence ID" value="GAA3379365.1"/>
    <property type="molecule type" value="Genomic_DNA"/>
</dbReference>
<dbReference type="InterPro" id="IPR036271">
    <property type="entry name" value="Tet_transcr_reg_TetR-rel_C_sf"/>
</dbReference>
<keyword evidence="2" id="KW-1185">Reference proteome</keyword>
<accession>A0ABP6SLV7</accession>
<evidence type="ECO:0000313" key="2">
    <source>
        <dbReference type="Proteomes" id="UP001499990"/>
    </source>
</evidence>
<proteinExistence type="predicted"/>
<dbReference type="RefSeq" id="WP_425586286.1">
    <property type="nucleotide sequence ID" value="NZ_BAAAYL010000001.1"/>
</dbReference>
<name>A0ABP6SLV7_9ACTN</name>
<reference evidence="2" key="1">
    <citation type="journal article" date="2019" name="Int. J. Syst. Evol. Microbiol.">
        <title>The Global Catalogue of Microorganisms (GCM) 10K type strain sequencing project: providing services to taxonomists for standard genome sequencing and annotation.</title>
        <authorList>
            <consortium name="The Broad Institute Genomics Platform"/>
            <consortium name="The Broad Institute Genome Sequencing Center for Infectious Disease"/>
            <person name="Wu L."/>
            <person name="Ma J."/>
        </authorList>
    </citation>
    <scope>NUCLEOTIDE SEQUENCE [LARGE SCALE GENOMIC DNA]</scope>
    <source>
        <strain evidence="2">JCM 9651</strain>
    </source>
</reference>
<comment type="caution">
    <text evidence="1">The sequence shown here is derived from an EMBL/GenBank/DDBJ whole genome shotgun (WGS) entry which is preliminary data.</text>
</comment>